<comment type="caution">
    <text evidence="2">The sequence shown here is derived from an EMBL/GenBank/DDBJ whole genome shotgun (WGS) entry which is preliminary data.</text>
</comment>
<name>A0ABR6NQT7_9DEIO</name>
<evidence type="ECO:0000256" key="1">
    <source>
        <dbReference type="SAM" id="MobiDB-lite"/>
    </source>
</evidence>
<keyword evidence="3" id="KW-1185">Reference proteome</keyword>
<gene>
    <name evidence="2" type="ORF">HNQ04_001630</name>
</gene>
<evidence type="ECO:0000313" key="3">
    <source>
        <dbReference type="Proteomes" id="UP000629870"/>
    </source>
</evidence>
<evidence type="ECO:0000313" key="2">
    <source>
        <dbReference type="EMBL" id="MBB6016387.1"/>
    </source>
</evidence>
<accession>A0ABR6NQT7</accession>
<reference evidence="2 3" key="1">
    <citation type="submission" date="2020-08" db="EMBL/GenBank/DDBJ databases">
        <title>Genomic Encyclopedia of Type Strains, Phase IV (KMG-IV): sequencing the most valuable type-strain genomes for metagenomic binning, comparative biology and taxonomic classification.</title>
        <authorList>
            <person name="Goeker M."/>
        </authorList>
    </citation>
    <scope>NUCLEOTIDE SEQUENCE [LARGE SCALE GENOMIC DNA]</scope>
    <source>
        <strain evidence="2 3">DSM 12027</strain>
    </source>
</reference>
<protein>
    <submittedName>
        <fullName evidence="2">Uncharacterized protein</fullName>
    </submittedName>
</protein>
<organism evidence="2 3">
    <name type="scientific">Deinococcus radiopugnans ATCC 19172</name>
    <dbReference type="NCBI Taxonomy" id="585398"/>
    <lineage>
        <taxon>Bacteria</taxon>
        <taxon>Thermotogati</taxon>
        <taxon>Deinococcota</taxon>
        <taxon>Deinococci</taxon>
        <taxon>Deinococcales</taxon>
        <taxon>Deinococcaceae</taxon>
        <taxon>Deinococcus</taxon>
    </lineage>
</organism>
<feature type="region of interest" description="Disordered" evidence="1">
    <location>
        <begin position="28"/>
        <end position="52"/>
    </location>
</feature>
<feature type="compositionally biased region" description="Polar residues" evidence="1">
    <location>
        <begin position="35"/>
        <end position="45"/>
    </location>
</feature>
<dbReference type="EMBL" id="JACHEW010000006">
    <property type="protein sequence ID" value="MBB6016387.1"/>
    <property type="molecule type" value="Genomic_DNA"/>
</dbReference>
<dbReference type="Proteomes" id="UP000629870">
    <property type="component" value="Unassembled WGS sequence"/>
</dbReference>
<proteinExistence type="predicted"/>
<sequence length="74" mass="7849">MPEALKNVENVTLILKVGNVDAKISTVHTRDPGRQCQSRRPTSSDLRGGISTGKARCTPAQHGGCLHLANGAWA</sequence>